<dbReference type="EMBL" id="MLYV02001105">
    <property type="protein sequence ID" value="PSR73108.1"/>
    <property type="molecule type" value="Genomic_DNA"/>
</dbReference>
<evidence type="ECO:0000313" key="3">
    <source>
        <dbReference type="Proteomes" id="UP000186601"/>
    </source>
</evidence>
<proteinExistence type="predicted"/>
<dbReference type="Proteomes" id="UP000186601">
    <property type="component" value="Unassembled WGS sequence"/>
</dbReference>
<sequence>MLIHHFFYAFLDGRLADGSTFSNFRRVFHSTISDQSFVNAIANATATVGKMCLASVVGVAFIQVFWWRMRATGYTLDQVDTVASFKENPADLTTWSAWYYTTLLSVVAICSLLMEVVTIATPGSLTVASTSIWQDCDTLPVVDAAKAASIVVGSEGPGTNISYGYSGPSGSAFELVTRVLYTGSYILPQSPCGICNYHVYFNATALLCDPVDSTESIIASDTLPVGLGEMTLWNSSSGWSESVPSHLSLTVASRNLSSNDTDYTAVDNSATVAFVCTGYNAAYTVLVNNNQTGTSDYYINSVELLEPYTRDQSLETTNDPSLFFGLAIWDAFRQQFSGTVTWNQSANALTFSAGTIIVNSPFTTSPSSNILWQWQVDLINALPSLMQNISLSLISGVLFNSSLSDYNTGLGLCVVTDLHFVYDRVRLLATYGAMIGVALACLLVALVAIHINKVGETMDFSRILGGVPVFRNSVEANGKIEDYLRKRVQVHRDGDEYEYEYEGGSRMTDANLRSTVVPLMSEIE</sequence>
<gene>
    <name evidence="2" type="ORF">PHLCEN_2v11010</name>
</gene>
<dbReference type="AlphaFoldDB" id="A0A2R6NLI3"/>
<reference evidence="2 3" key="1">
    <citation type="submission" date="2018-02" db="EMBL/GenBank/DDBJ databases">
        <title>Genome sequence of the basidiomycete white-rot fungus Phlebia centrifuga.</title>
        <authorList>
            <person name="Granchi Z."/>
            <person name="Peng M."/>
            <person name="de Vries R.P."/>
            <person name="Hilden K."/>
            <person name="Makela M.R."/>
            <person name="Grigoriev I."/>
            <person name="Riley R."/>
        </authorList>
    </citation>
    <scope>NUCLEOTIDE SEQUENCE [LARGE SCALE GENOMIC DNA]</scope>
    <source>
        <strain evidence="2 3">FBCC195</strain>
    </source>
</reference>
<keyword evidence="3" id="KW-1185">Reference proteome</keyword>
<dbReference type="STRING" id="98765.A0A2R6NLI3"/>
<evidence type="ECO:0000256" key="1">
    <source>
        <dbReference type="SAM" id="Phobius"/>
    </source>
</evidence>
<protein>
    <submittedName>
        <fullName evidence="2">Uncharacterized protein</fullName>
    </submittedName>
</protein>
<feature type="transmembrane region" description="Helical" evidence="1">
    <location>
        <begin position="428"/>
        <end position="451"/>
    </location>
</feature>
<feature type="transmembrane region" description="Helical" evidence="1">
    <location>
        <begin position="51"/>
        <end position="69"/>
    </location>
</feature>
<keyword evidence="1" id="KW-1133">Transmembrane helix</keyword>
<keyword evidence="1" id="KW-0472">Membrane</keyword>
<keyword evidence="1" id="KW-0812">Transmembrane</keyword>
<name>A0A2R6NLI3_9APHY</name>
<dbReference type="OrthoDB" id="3198553at2759"/>
<organism evidence="2 3">
    <name type="scientific">Hermanssonia centrifuga</name>
    <dbReference type="NCBI Taxonomy" id="98765"/>
    <lineage>
        <taxon>Eukaryota</taxon>
        <taxon>Fungi</taxon>
        <taxon>Dikarya</taxon>
        <taxon>Basidiomycota</taxon>
        <taxon>Agaricomycotina</taxon>
        <taxon>Agaricomycetes</taxon>
        <taxon>Polyporales</taxon>
        <taxon>Meruliaceae</taxon>
        <taxon>Hermanssonia</taxon>
    </lineage>
</organism>
<comment type="caution">
    <text evidence="2">The sequence shown here is derived from an EMBL/GenBank/DDBJ whole genome shotgun (WGS) entry which is preliminary data.</text>
</comment>
<evidence type="ECO:0000313" key="2">
    <source>
        <dbReference type="EMBL" id="PSR73108.1"/>
    </source>
</evidence>
<accession>A0A2R6NLI3</accession>
<feature type="transmembrane region" description="Helical" evidence="1">
    <location>
        <begin position="97"/>
        <end position="117"/>
    </location>
</feature>